<dbReference type="InterPro" id="IPR019835">
    <property type="entry name" value="SWIB_domain"/>
</dbReference>
<feature type="domain" description="DM2" evidence="3">
    <location>
        <begin position="259"/>
        <end position="336"/>
    </location>
</feature>
<evidence type="ECO:0000313" key="4">
    <source>
        <dbReference type="Ensembl" id="ENSGMOP00000054944.1"/>
    </source>
</evidence>
<dbReference type="InterPro" id="IPR003121">
    <property type="entry name" value="SWIB_MDM2_domain"/>
</dbReference>
<evidence type="ECO:0000259" key="3">
    <source>
        <dbReference type="PROSITE" id="PS51925"/>
    </source>
</evidence>
<organism evidence="4 5">
    <name type="scientific">Gadus morhua</name>
    <name type="common">Atlantic cod</name>
    <dbReference type="NCBI Taxonomy" id="8049"/>
    <lineage>
        <taxon>Eukaryota</taxon>
        <taxon>Metazoa</taxon>
        <taxon>Chordata</taxon>
        <taxon>Craniata</taxon>
        <taxon>Vertebrata</taxon>
        <taxon>Euteleostomi</taxon>
        <taxon>Actinopterygii</taxon>
        <taxon>Neopterygii</taxon>
        <taxon>Teleostei</taxon>
        <taxon>Neoteleostei</taxon>
        <taxon>Acanthomorphata</taxon>
        <taxon>Zeiogadaria</taxon>
        <taxon>Gadariae</taxon>
        <taxon>Gadiformes</taxon>
        <taxon>Gadoidei</taxon>
        <taxon>Gadidae</taxon>
        <taxon>Gadus</taxon>
    </lineage>
</organism>
<dbReference type="SMART" id="SM00151">
    <property type="entry name" value="SWIB"/>
    <property type="match status" value="1"/>
</dbReference>
<gene>
    <name evidence="4" type="primary">SMARCD3</name>
</gene>
<evidence type="ECO:0000313" key="5">
    <source>
        <dbReference type="Proteomes" id="UP000694546"/>
    </source>
</evidence>
<evidence type="ECO:0000256" key="1">
    <source>
        <dbReference type="ARBA" id="ARBA00010619"/>
    </source>
</evidence>
<reference evidence="4" key="2">
    <citation type="submission" date="2025-09" db="UniProtKB">
        <authorList>
            <consortium name="Ensembl"/>
        </authorList>
    </citation>
    <scope>IDENTIFICATION</scope>
</reference>
<dbReference type="Ensembl" id="ENSGMOT00000057784.1">
    <property type="protein sequence ID" value="ENSGMOP00000054944.1"/>
    <property type="gene ID" value="ENSGMOG00000006227.2"/>
</dbReference>
<dbReference type="AlphaFoldDB" id="A0A8C5FR18"/>
<proteinExistence type="inferred from homology"/>
<sequence>MGFLQLRNRKQDATPHLAGSCFPSRLCAITSLPLSPQRPGMPSGARMPHQGAPMGPPGPPYGASPAVRPGLPTPVIEASRKRPAPSQQVQQQAVQNRTRKKPVGFPGANEMPIRELVPESQAYMDLLAFERKLDQTIMRKRVDIQEALKRPMKQKRKLRLYISNTFNPAKPDADDSDGSIASWELRVEGKLLDDPGKLKRKFSSFFKSLVIELDKDLYGPDNHLVEWHRTATTQETDGFQVKRPGDVSVRCTLLLMLDYQPPQFKLDPRLARLLGIHTQTRSCIIQALWQYVKTNKLQDSHDKEYINCDKYFQQIFDCPRLKFSEIPQRLTNLLLPPDPIVINHVISVDPNDQKKTACYDIDVEVEDPLKSQMSSFLLSTANQQEIASLDNKIHETIESINQLKIQRDFMLSFSRDPKGYIQDWLQSQSRDLKLMTDVVGNPEEERRAEFYHEPWSQEAVSRYFYCKPRTREADNSLCIQTKL</sequence>
<dbReference type="PROSITE" id="PS51925">
    <property type="entry name" value="SWIB_MDM2"/>
    <property type="match status" value="1"/>
</dbReference>
<protein>
    <submittedName>
        <fullName evidence="4">SWI/SNF related BAF chromatin remodeling complex subunit D3</fullName>
    </submittedName>
</protein>
<dbReference type="InterPro" id="IPR036885">
    <property type="entry name" value="SWIB_MDM2_dom_sf"/>
</dbReference>
<feature type="region of interest" description="Disordered" evidence="2">
    <location>
        <begin position="33"/>
        <end position="110"/>
    </location>
</feature>
<dbReference type="GO" id="GO:0005654">
    <property type="term" value="C:nucleoplasm"/>
    <property type="evidence" value="ECO:0007669"/>
    <property type="project" value="UniProtKB-ARBA"/>
</dbReference>
<name>A0A8C5FR18_GADMO</name>
<dbReference type="CDD" id="cd17676">
    <property type="entry name" value="SWIB_BAF60C"/>
    <property type="match status" value="1"/>
</dbReference>
<dbReference type="PANTHER" id="PTHR13844">
    <property type="entry name" value="SWI/SNF-RELATED MATRIX-ASSOCIATED ACTIN-DEPENDENT REGULATOR OF CHROMATIN SUBFAMILY D"/>
    <property type="match status" value="1"/>
</dbReference>
<dbReference type="Pfam" id="PF02201">
    <property type="entry name" value="SWIB"/>
    <property type="match status" value="1"/>
</dbReference>
<dbReference type="InterPro" id="IPR038043">
    <property type="entry name" value="SMARCD3_SWIB_dom"/>
</dbReference>
<reference evidence="4" key="1">
    <citation type="submission" date="2025-08" db="UniProtKB">
        <authorList>
            <consortium name="Ensembl"/>
        </authorList>
    </citation>
    <scope>IDENTIFICATION</scope>
</reference>
<keyword evidence="5" id="KW-1185">Reference proteome</keyword>
<dbReference type="SUPFAM" id="SSF47592">
    <property type="entry name" value="SWIB/MDM2 domain"/>
    <property type="match status" value="1"/>
</dbReference>
<comment type="similarity">
    <text evidence="1">Belongs to the SMARCD family.</text>
</comment>
<dbReference type="GeneTree" id="ENSGT00940000158945"/>
<accession>A0A8C5FR18</accession>
<dbReference type="Gene3D" id="1.10.245.10">
    <property type="entry name" value="SWIB/MDM2 domain"/>
    <property type="match status" value="1"/>
</dbReference>
<evidence type="ECO:0000256" key="2">
    <source>
        <dbReference type="SAM" id="MobiDB-lite"/>
    </source>
</evidence>
<dbReference type="OMA" id="VMDSKHH"/>
<dbReference type="Proteomes" id="UP000694546">
    <property type="component" value="Chromosome 23"/>
</dbReference>